<dbReference type="GO" id="GO:0043138">
    <property type="term" value="F:3'-5' DNA helicase activity"/>
    <property type="evidence" value="ECO:0007669"/>
    <property type="project" value="TreeGrafter"/>
</dbReference>
<feature type="domain" description="MCM C-terminal AAA(+) ATPase" evidence="8">
    <location>
        <begin position="286"/>
        <end position="501"/>
    </location>
</feature>
<evidence type="ECO:0000259" key="8">
    <source>
        <dbReference type="PROSITE" id="PS50051"/>
    </source>
</evidence>
<dbReference type="GO" id="GO:0017116">
    <property type="term" value="F:single-stranded DNA helicase activity"/>
    <property type="evidence" value="ECO:0007669"/>
    <property type="project" value="TreeGrafter"/>
</dbReference>
<name>F2HHR5_9CRYP</name>
<keyword evidence="5" id="KW-0347">Helicase</keyword>
<dbReference type="Gene3D" id="3.40.50.300">
    <property type="entry name" value="P-loop containing nucleotide triphosphate hydrolases"/>
    <property type="match status" value="1"/>
</dbReference>
<dbReference type="RefSeq" id="XP_003239759.1">
    <property type="nucleotide sequence ID" value="XM_003239711.1"/>
</dbReference>
<dbReference type="EC" id="3.6.4.12" evidence="1"/>
<keyword evidence="9" id="KW-0542">Nucleomorph</keyword>
<dbReference type="InterPro" id="IPR033762">
    <property type="entry name" value="MCM_OB"/>
</dbReference>
<dbReference type="GO" id="GO:0005524">
    <property type="term" value="F:ATP binding"/>
    <property type="evidence" value="ECO:0007669"/>
    <property type="project" value="UniProtKB-KW"/>
</dbReference>
<dbReference type="PANTHER" id="PTHR11630:SF44">
    <property type="entry name" value="DNA REPLICATION LICENSING FACTOR MCM2"/>
    <property type="match status" value="1"/>
</dbReference>
<dbReference type="SMART" id="SM00350">
    <property type="entry name" value="MCM"/>
    <property type="match status" value="1"/>
</dbReference>
<dbReference type="PANTHER" id="PTHR11630">
    <property type="entry name" value="DNA REPLICATION LICENSING FACTOR MCM FAMILY MEMBER"/>
    <property type="match status" value="1"/>
</dbReference>
<dbReference type="GO" id="GO:0003697">
    <property type="term" value="F:single-stranded DNA binding"/>
    <property type="evidence" value="ECO:0007669"/>
    <property type="project" value="TreeGrafter"/>
</dbReference>
<dbReference type="InterPro" id="IPR027417">
    <property type="entry name" value="P-loop_NTPase"/>
</dbReference>
<dbReference type="InterPro" id="IPR041562">
    <property type="entry name" value="MCM_lid"/>
</dbReference>
<reference evidence="9 10" key="1">
    <citation type="journal article" date="2011" name="Genome Biol. Evol.">
        <title>Complete nucleomorph genome sequence of the nonphotosynthetic alga Cryptomonas paramecium reveals a core nucleomorph gene set.</title>
        <authorList>
            <person name="Tanifuji G."/>
            <person name="Onodera N.T."/>
            <person name="Wheeler T.J."/>
            <person name="Dlutek M."/>
            <person name="Donaher N."/>
            <person name="Archibald J.M."/>
        </authorList>
    </citation>
    <scope>NUCLEOTIDE SEQUENCE [LARGE SCALE GENOMIC DNA]</scope>
    <source>
        <strain evidence="9 10">CCAP977/2A</strain>
    </source>
</reference>
<dbReference type="EMBL" id="CP002173">
    <property type="protein sequence ID" value="AEA38861.1"/>
    <property type="molecule type" value="Genomic_DNA"/>
</dbReference>
<geneLocation type="nucleomorph" evidence="9"/>
<organism evidence="9 10">
    <name type="scientific">Cryptomonas paramaecium</name>
    <dbReference type="NCBI Taxonomy" id="2898"/>
    <lineage>
        <taxon>Eukaryota</taxon>
        <taxon>Cryptophyceae</taxon>
        <taxon>Cryptomonadales</taxon>
        <taxon>Cryptomonadaceae</taxon>
        <taxon>Cryptomonas</taxon>
    </lineage>
</organism>
<gene>
    <name evidence="9" type="primary">mcm2</name>
    <name evidence="9" type="ORF">CPARA_2gp203</name>
</gene>
<dbReference type="InterPro" id="IPR031327">
    <property type="entry name" value="MCM"/>
</dbReference>
<dbReference type="Pfam" id="PF17855">
    <property type="entry name" value="MCM_lid"/>
    <property type="match status" value="1"/>
</dbReference>
<dbReference type="InterPro" id="IPR027925">
    <property type="entry name" value="MCM_N"/>
</dbReference>
<dbReference type="Pfam" id="PF14551">
    <property type="entry name" value="MCM_N"/>
    <property type="match status" value="1"/>
</dbReference>
<dbReference type="GO" id="GO:0016787">
    <property type="term" value="F:hydrolase activity"/>
    <property type="evidence" value="ECO:0007669"/>
    <property type="project" value="UniProtKB-KW"/>
</dbReference>
<keyword evidence="3" id="KW-0547">Nucleotide-binding</keyword>
<dbReference type="Gene3D" id="3.30.1640.10">
    <property type="entry name" value="mini-chromosome maintenance (MCM) complex, chain A, domain 1"/>
    <property type="match status" value="1"/>
</dbReference>
<dbReference type="AlphaFoldDB" id="F2HHR5"/>
<evidence type="ECO:0000256" key="1">
    <source>
        <dbReference type="ARBA" id="ARBA00012551"/>
    </source>
</evidence>
<dbReference type="Pfam" id="PF00493">
    <property type="entry name" value="MCM"/>
    <property type="match status" value="1"/>
</dbReference>
<dbReference type="SUPFAM" id="SSF50249">
    <property type="entry name" value="Nucleic acid-binding proteins"/>
    <property type="match status" value="1"/>
</dbReference>
<dbReference type="Proteomes" id="UP000243423">
    <property type="component" value="Nucleomorph 2"/>
</dbReference>
<keyword evidence="7" id="KW-0238">DNA-binding</keyword>
<evidence type="ECO:0000256" key="5">
    <source>
        <dbReference type="ARBA" id="ARBA00022806"/>
    </source>
</evidence>
<accession>F2HHR5</accession>
<dbReference type="InterPro" id="IPR012340">
    <property type="entry name" value="NA-bd_OB-fold"/>
</dbReference>
<evidence type="ECO:0000256" key="7">
    <source>
        <dbReference type="ARBA" id="ARBA00023125"/>
    </source>
</evidence>
<dbReference type="GO" id="GO:0042555">
    <property type="term" value="C:MCM complex"/>
    <property type="evidence" value="ECO:0007669"/>
    <property type="project" value="TreeGrafter"/>
</dbReference>
<dbReference type="GO" id="GO:0000727">
    <property type="term" value="P:double-strand break repair via break-induced replication"/>
    <property type="evidence" value="ECO:0007669"/>
    <property type="project" value="TreeGrafter"/>
</dbReference>
<dbReference type="GO" id="GO:0005634">
    <property type="term" value="C:nucleus"/>
    <property type="evidence" value="ECO:0007669"/>
    <property type="project" value="TreeGrafter"/>
</dbReference>
<dbReference type="Pfam" id="PF17207">
    <property type="entry name" value="MCM_OB"/>
    <property type="match status" value="1"/>
</dbReference>
<evidence type="ECO:0000256" key="4">
    <source>
        <dbReference type="ARBA" id="ARBA00022801"/>
    </source>
</evidence>
<keyword evidence="4" id="KW-0378">Hydrolase</keyword>
<keyword evidence="2" id="KW-0235">DNA replication</keyword>
<evidence type="ECO:0000313" key="10">
    <source>
        <dbReference type="Proteomes" id="UP000243423"/>
    </source>
</evidence>
<protein>
    <recommendedName>
        <fullName evidence="1">DNA helicase</fullName>
        <ecNumber evidence="1">3.6.4.12</ecNumber>
    </recommendedName>
</protein>
<dbReference type="PROSITE" id="PS50051">
    <property type="entry name" value="MCM_2"/>
    <property type="match status" value="1"/>
</dbReference>
<evidence type="ECO:0000256" key="2">
    <source>
        <dbReference type="ARBA" id="ARBA00022705"/>
    </source>
</evidence>
<keyword evidence="6" id="KW-0067">ATP-binding</keyword>
<proteinExistence type="predicted"/>
<dbReference type="GO" id="GO:1902975">
    <property type="term" value="P:mitotic DNA replication initiation"/>
    <property type="evidence" value="ECO:0007669"/>
    <property type="project" value="TreeGrafter"/>
</dbReference>
<evidence type="ECO:0000313" key="9">
    <source>
        <dbReference type="EMBL" id="AEA38861.1"/>
    </source>
</evidence>
<dbReference type="GeneID" id="10447266"/>
<dbReference type="InterPro" id="IPR001208">
    <property type="entry name" value="MCM_dom"/>
</dbReference>
<evidence type="ECO:0000256" key="6">
    <source>
        <dbReference type="ARBA" id="ARBA00022840"/>
    </source>
</evidence>
<sequence length="707" mass="83803">MHINKWLMFNYNRQIVKYRFLKFLYASEKKNAYYLKKIKNICMKSNKNVSISFKNIVSYDPILAIWIIDGPVKMLNLIKKIVLELMKDMLCSKKSRIFITVSGLPSSDFFMNQFEIFNNNIIKMKGFVIHKSTVYSKLGFFKTICLKCLNIQQNFSLLFKKKQKMPIRCYSCKSSGPFQIERYYHITSKFHVVTIQHNQNINGVKCKQIILKKNLSKNIAIGKEFEFIGIVRYKTSFNIIEKYKIPIFSVFLEAYSTKNQSYCSKNLSFNFWEKQFITIIHKKKIFFSFLLNFLSPCIIVDRDTKLTIILTLFSGNSTNNRVFSEKKNNLNLLIITKCNLKRNCLLNSICSLLPRYILSSHDITLKELTVSLKFNELIGEWVFEAGILVLSNENYCIIKKIDQMENSLRDFFYQAVNQKKIYAIRKNKISSFNVMCSVIAFANLINVSDKTLFDLICYIPSINNSIENIFMAKISLSTYDAFYWKMNRYVTKFKKKYKKKIYDFSFYKNNPNQMLIQKLICKYITYIRCSVEPELKTNDQCCLFDFYVIMKNKIDLKKAHITIKNLECLILLIKSCAKIHLRKIINKADIQTAVYIFFKSFLCFYPIKFINTIKHKFRLLLKQNKIIFLNIITLLTDIIKNKKVNYIKKISFERFCLSIGIRFSILKKFYLSKIFLNSRYKIDLENLYIYHFKKTKVALTENLPFYN</sequence>
<evidence type="ECO:0000256" key="3">
    <source>
        <dbReference type="ARBA" id="ARBA00022741"/>
    </source>
</evidence>